<comment type="similarity">
    <text evidence="2">Belongs to the complex I subunit 4L family.</text>
</comment>
<name>A0A343EHF9_9HEMI</name>
<dbReference type="GO" id="GO:0008137">
    <property type="term" value="F:NADH dehydrogenase (ubiquinone) activity"/>
    <property type="evidence" value="ECO:0007669"/>
    <property type="project" value="UniProtKB-EC"/>
</dbReference>
<dbReference type="Pfam" id="PF00420">
    <property type="entry name" value="Oxidored_q2"/>
    <property type="match status" value="1"/>
</dbReference>
<dbReference type="RefSeq" id="YP_009409428.1">
    <property type="nucleotide sequence ID" value="NC_035509.1"/>
</dbReference>
<evidence type="ECO:0000256" key="11">
    <source>
        <dbReference type="SAM" id="Phobius"/>
    </source>
</evidence>
<evidence type="ECO:0000256" key="7">
    <source>
        <dbReference type="ARBA" id="ARBA00023027"/>
    </source>
</evidence>
<evidence type="ECO:0000256" key="3">
    <source>
        <dbReference type="ARBA" id="ARBA00016612"/>
    </source>
</evidence>
<evidence type="ECO:0000256" key="1">
    <source>
        <dbReference type="ARBA" id="ARBA00004141"/>
    </source>
</evidence>
<evidence type="ECO:0000256" key="9">
    <source>
        <dbReference type="ARBA" id="ARBA00031586"/>
    </source>
</evidence>
<feature type="transmembrane region" description="Helical" evidence="11">
    <location>
        <begin position="29"/>
        <end position="49"/>
    </location>
</feature>
<evidence type="ECO:0000256" key="6">
    <source>
        <dbReference type="ARBA" id="ARBA00022989"/>
    </source>
</evidence>
<protein>
    <recommendedName>
        <fullName evidence="3">NADH-ubiquinone oxidoreductase chain 4L</fullName>
    </recommendedName>
    <alternativeName>
        <fullName evidence="9">NADH dehydrogenase subunit 4L</fullName>
    </alternativeName>
</protein>
<dbReference type="EMBL" id="KY906099">
    <property type="protein sequence ID" value="ASH96379.1"/>
    <property type="molecule type" value="Genomic_DNA"/>
</dbReference>
<keyword evidence="6 11" id="KW-1133">Transmembrane helix</keyword>
<geneLocation type="mitochondrion" evidence="12"/>
<keyword evidence="8 11" id="KW-0472">Membrane</keyword>
<keyword evidence="12" id="KW-0496">Mitochondrion</keyword>
<keyword evidence="7" id="KW-0520">NAD</keyword>
<evidence type="ECO:0000256" key="10">
    <source>
        <dbReference type="ARBA" id="ARBA00049551"/>
    </source>
</evidence>
<evidence type="ECO:0000313" key="12">
    <source>
        <dbReference type="EMBL" id="ASH96379.1"/>
    </source>
</evidence>
<keyword evidence="5" id="KW-1278">Translocase</keyword>
<feature type="transmembrane region" description="Helical" evidence="11">
    <location>
        <begin position="6"/>
        <end position="22"/>
    </location>
</feature>
<accession>A0A343EHF9</accession>
<keyword evidence="4 11" id="KW-0812">Transmembrane</keyword>
<dbReference type="AlphaFoldDB" id="A0A343EHF9"/>
<evidence type="ECO:0000256" key="2">
    <source>
        <dbReference type="ARBA" id="ARBA00010519"/>
    </source>
</evidence>
<dbReference type="InterPro" id="IPR039428">
    <property type="entry name" value="NUOK/Mnh_C1-like"/>
</dbReference>
<organism evidence="12">
    <name type="scientific">Anoplocnemis curvipes</name>
    <dbReference type="NCBI Taxonomy" id="1291514"/>
    <lineage>
        <taxon>Eukaryota</taxon>
        <taxon>Metazoa</taxon>
        <taxon>Ecdysozoa</taxon>
        <taxon>Arthropoda</taxon>
        <taxon>Hexapoda</taxon>
        <taxon>Insecta</taxon>
        <taxon>Pterygota</taxon>
        <taxon>Neoptera</taxon>
        <taxon>Paraneoptera</taxon>
        <taxon>Hemiptera</taxon>
        <taxon>Heteroptera</taxon>
        <taxon>Panheteroptera</taxon>
        <taxon>Pentatomomorpha</taxon>
        <taxon>Coreoidea</taxon>
        <taxon>Coreidae</taxon>
        <taxon>Coreinae</taxon>
        <taxon>Anoplocnemis</taxon>
    </lineage>
</organism>
<comment type="subcellular location">
    <subcellularLocation>
        <location evidence="1">Membrane</location>
        <topology evidence="1">Multi-pass membrane protein</topology>
    </subcellularLocation>
</comment>
<evidence type="ECO:0000256" key="8">
    <source>
        <dbReference type="ARBA" id="ARBA00023136"/>
    </source>
</evidence>
<dbReference type="GO" id="GO:0016020">
    <property type="term" value="C:membrane"/>
    <property type="evidence" value="ECO:0007669"/>
    <property type="project" value="UniProtKB-SubCell"/>
</dbReference>
<dbReference type="Gene3D" id="1.10.287.3510">
    <property type="match status" value="1"/>
</dbReference>
<evidence type="ECO:0000256" key="5">
    <source>
        <dbReference type="ARBA" id="ARBA00022967"/>
    </source>
</evidence>
<comment type="catalytic activity">
    <reaction evidence="10">
        <text>a ubiquinone + NADH + 5 H(+)(in) = a ubiquinol + NAD(+) + 4 H(+)(out)</text>
        <dbReference type="Rhea" id="RHEA:29091"/>
        <dbReference type="Rhea" id="RHEA-COMP:9565"/>
        <dbReference type="Rhea" id="RHEA-COMP:9566"/>
        <dbReference type="ChEBI" id="CHEBI:15378"/>
        <dbReference type="ChEBI" id="CHEBI:16389"/>
        <dbReference type="ChEBI" id="CHEBI:17976"/>
        <dbReference type="ChEBI" id="CHEBI:57540"/>
        <dbReference type="ChEBI" id="CHEBI:57945"/>
        <dbReference type="EC" id="7.1.1.2"/>
    </reaction>
</comment>
<feature type="transmembrane region" description="Helical" evidence="11">
    <location>
        <begin position="55"/>
        <end position="77"/>
    </location>
</feature>
<evidence type="ECO:0000256" key="4">
    <source>
        <dbReference type="ARBA" id="ARBA00022692"/>
    </source>
</evidence>
<dbReference type="GeneID" id="33866070"/>
<reference evidence="12" key="1">
    <citation type="submission" date="2017-04" db="EMBL/GenBank/DDBJ databases">
        <title>The complete mitochondrial genome of Anoplocnemis curvipes F. (Coreinea, Coreidae, Heteroptera), A pest of fresh cowpea pods.</title>
        <authorList>
            <person name="Valero M.C."/>
            <person name="Ojo J.A."/>
            <person name="Sun W."/>
            <person name="Tamo M."/>
            <person name="Coates B.S."/>
            <person name="Pittendrigh B.R."/>
        </authorList>
    </citation>
    <scope>NUCLEOTIDE SEQUENCE</scope>
</reference>
<dbReference type="CTD" id="4539"/>
<gene>
    <name evidence="12" type="primary">ND4L</name>
</gene>
<proteinExistence type="inferred from homology"/>
<sequence length="96" mass="10899">MNLINLSIIFMFFSGVVVFSSTRKHLLMTLFSLEYLVLVLFLSLFLFLLSFGFEMYFILVFLTFTVCEGALGLGVLVNMIRSHGNDLLSSLSVLSW</sequence>